<evidence type="ECO:0000313" key="2">
    <source>
        <dbReference type="EMBL" id="BDI17932.1"/>
    </source>
</evidence>
<proteinExistence type="predicted"/>
<feature type="region of interest" description="Disordered" evidence="1">
    <location>
        <begin position="193"/>
        <end position="215"/>
    </location>
</feature>
<gene>
    <name evidence="2" type="ORF">ANSO36C_37340</name>
</gene>
<protein>
    <recommendedName>
        <fullName evidence="4">Molecular chaperone</fullName>
    </recommendedName>
</protein>
<accession>A0ABN6Q958</accession>
<dbReference type="EMBL" id="AP025732">
    <property type="protein sequence ID" value="BDI17932.1"/>
    <property type="molecule type" value="Genomic_DNA"/>
</dbReference>
<feature type="compositionally biased region" description="Polar residues" evidence="1">
    <location>
        <begin position="203"/>
        <end position="215"/>
    </location>
</feature>
<organism evidence="2 3">
    <name type="scientific">Nostoc cf. commune SO-36</name>
    <dbReference type="NCBI Taxonomy" id="449208"/>
    <lineage>
        <taxon>Bacteria</taxon>
        <taxon>Bacillati</taxon>
        <taxon>Cyanobacteriota</taxon>
        <taxon>Cyanophyceae</taxon>
        <taxon>Nostocales</taxon>
        <taxon>Nostocaceae</taxon>
        <taxon>Nostoc</taxon>
    </lineage>
</organism>
<name>A0ABN6Q958_NOSCO</name>
<evidence type="ECO:0000256" key="1">
    <source>
        <dbReference type="SAM" id="MobiDB-lite"/>
    </source>
</evidence>
<evidence type="ECO:0000313" key="3">
    <source>
        <dbReference type="Proteomes" id="UP001055453"/>
    </source>
</evidence>
<dbReference type="SUPFAM" id="SSF53067">
    <property type="entry name" value="Actin-like ATPase domain"/>
    <property type="match status" value="1"/>
</dbReference>
<keyword evidence="3" id="KW-1185">Reference proteome</keyword>
<dbReference type="InterPro" id="IPR043129">
    <property type="entry name" value="ATPase_NBD"/>
</dbReference>
<dbReference type="Proteomes" id="UP001055453">
    <property type="component" value="Chromosome"/>
</dbReference>
<reference evidence="2" key="1">
    <citation type="submission" date="2022-04" db="EMBL/GenBank/DDBJ databases">
        <title>Complete genome sequence of a cyanobacterium, Nostoc sp. SO-36, isolated in Antarctica.</title>
        <authorList>
            <person name="Kanesaki Y."/>
            <person name="Effendi D."/>
            <person name="Sakamoto T."/>
            <person name="Ohtani S."/>
            <person name="Awai K."/>
        </authorList>
    </citation>
    <scope>NUCLEOTIDE SEQUENCE</scope>
    <source>
        <strain evidence="2">SO-36</strain>
    </source>
</reference>
<evidence type="ECO:0008006" key="4">
    <source>
        <dbReference type="Google" id="ProtNLM"/>
    </source>
</evidence>
<sequence length="521" mass="58165">MGTCFAINEFSAGPLIWVVRSLSKLLLTLKSEKTSTTPSLMAAAVGISEQNFPQIINNIAGVICTCPSNWSEQYRFNVREALLTSKLIQHPQQVFFVEEAIASLLPELDAANGEQVKLSDAQGSYPAKTSEHPIVGNTLVINIGTTATEMLLVNVPESLTQLTYNDFMLHSFAYAGKGIEQDIICHLLLPPKSRQSRSETPSDGKTTASNPWQWQPSIPGLDQMHWQSLGLEELELPRVGEPDITARIRLQQRLESSLLGQAVLDAALALKLILQHQDSFTLELADQRWILQRRDLESQVFIPFVRRLNRELNKLLVARGIPTEAINQAILTGGVACVGTVNRWLRQKLPSAKIIQDLYLGENGAPNCSRVAYGLAMLPLHPQILDIPRQQYTDYFLFTELLRLLPDRSVSFGEITQLFEGRGINTRTCQQRLLAFLEGELPSGLIPSVTDSTWLTQSSQDNPDYQAIATAPLFEKQGSLTYRPNTQQLLSLRRYLDAIKASNQQSLEEPYTVNFALEVDR</sequence>